<feature type="binding site" evidence="2">
    <location>
        <position position="469"/>
    </location>
    <ligand>
        <name>Fe cation</name>
        <dbReference type="ChEBI" id="CHEBI:24875"/>
    </ligand>
</feature>
<feature type="binding site" evidence="2">
    <location>
        <position position="427"/>
    </location>
    <ligand>
        <name>Fe cation</name>
        <dbReference type="ChEBI" id="CHEBI:24875"/>
    </ligand>
</feature>
<dbReference type="InterPro" id="IPR023635">
    <property type="entry name" value="Peptide_deformylase"/>
</dbReference>
<dbReference type="InterPro" id="IPR036821">
    <property type="entry name" value="Peptide_deformylase_sf"/>
</dbReference>
<sequence length="504" mass="56580">MTTNLSHAESRDEESEVNLFAVELKRWRDVRGHSRTTLAKAMGYDRSYVSKVESGTERPSATFAAHAETALRAGGALRTAFQEYENARSPRARPPALPKTAEPTGAASLVVDHDDAILRYENGIYRLTQRRLLLNQSGEPISRYLIRISVDRYPGDPERSSQLYSGNPLTWEEIGLRAWHGQGRTNVMNWIPHHDRDAFKEIWLLFSGENGHFPLYPGESTWIEYEYTIREEHWGNWFQRAIRLPTRTLSVCLDFPAGCSASVWGLHTSMTAQAMPFATPITHVTSGERNIFSWSCENPPLHARYRLEWDFKSRTGTRTGSPARPSEVMASLGIVQDTDPSLHRPARRFDLPAEAEDARRVVTALHSAAERVAQVHTFGKGMGIAAPQIGIDRTAAIVFAPGGEAITLFNPTIIEHAGTTDEQYEGCLSFFDVRGRVPRSHTIQVEHTTIDGLRKITVFGLGVARLVAHEVDHLHGTLYTDRMRPGIDPIPVEQYRGTGSDWKY</sequence>
<dbReference type="PRINTS" id="PR01576">
    <property type="entry name" value="PDEFORMYLASE"/>
</dbReference>
<name>A0ABW5FVX4_9PSEU</name>
<dbReference type="PANTHER" id="PTHR10458:SF22">
    <property type="entry name" value="PEPTIDE DEFORMYLASE"/>
    <property type="match status" value="1"/>
</dbReference>
<organism evidence="4 5">
    <name type="scientific">Amycolatopsis pigmentata</name>
    <dbReference type="NCBI Taxonomy" id="450801"/>
    <lineage>
        <taxon>Bacteria</taxon>
        <taxon>Bacillati</taxon>
        <taxon>Actinomycetota</taxon>
        <taxon>Actinomycetes</taxon>
        <taxon>Pseudonocardiales</taxon>
        <taxon>Pseudonocardiaceae</taxon>
        <taxon>Amycolatopsis</taxon>
    </lineage>
</organism>
<comment type="similarity">
    <text evidence="1 2">Belongs to the polypeptide deformylase family.</text>
</comment>
<feature type="binding site" evidence="2">
    <location>
        <position position="473"/>
    </location>
    <ligand>
        <name>Fe cation</name>
        <dbReference type="ChEBI" id="CHEBI:24875"/>
    </ligand>
</feature>
<comment type="function">
    <text evidence="2">Removes the formyl group from the N-terminal Met of newly synthesized proteins. Requires at least a dipeptide for an efficient rate of reaction. N-terminal L-methionine is a prerequisite for activity but the enzyme has broad specificity at other positions.</text>
</comment>
<evidence type="ECO:0000256" key="2">
    <source>
        <dbReference type="HAMAP-Rule" id="MF_00163"/>
    </source>
</evidence>
<keyword evidence="2" id="KW-0378">Hydrolase</keyword>
<dbReference type="PROSITE" id="PS50943">
    <property type="entry name" value="HTH_CROC1"/>
    <property type="match status" value="1"/>
</dbReference>
<evidence type="ECO:0000256" key="1">
    <source>
        <dbReference type="ARBA" id="ARBA00010759"/>
    </source>
</evidence>
<evidence type="ECO:0000313" key="4">
    <source>
        <dbReference type="EMBL" id="MFD2418602.1"/>
    </source>
</evidence>
<dbReference type="RefSeq" id="WP_378266617.1">
    <property type="nucleotide sequence ID" value="NZ_JBHUKR010000009.1"/>
</dbReference>
<gene>
    <name evidence="2" type="primary">def</name>
    <name evidence="4" type="ORF">ACFSXZ_19960</name>
</gene>
<evidence type="ECO:0000313" key="5">
    <source>
        <dbReference type="Proteomes" id="UP001597417"/>
    </source>
</evidence>
<dbReference type="InterPro" id="IPR001387">
    <property type="entry name" value="Cro/C1-type_HTH"/>
</dbReference>
<keyword evidence="5" id="KW-1185">Reference proteome</keyword>
<dbReference type="InterPro" id="IPR010982">
    <property type="entry name" value="Lambda_DNA-bd_dom_sf"/>
</dbReference>
<dbReference type="Proteomes" id="UP001597417">
    <property type="component" value="Unassembled WGS sequence"/>
</dbReference>
<keyword evidence="2" id="KW-0408">Iron</keyword>
<dbReference type="Gene3D" id="3.90.45.10">
    <property type="entry name" value="Peptide deformylase"/>
    <property type="match status" value="1"/>
</dbReference>
<accession>A0ABW5FVX4</accession>
<dbReference type="EC" id="3.5.1.88" evidence="2"/>
<evidence type="ECO:0000259" key="3">
    <source>
        <dbReference type="PROSITE" id="PS50943"/>
    </source>
</evidence>
<protein>
    <recommendedName>
        <fullName evidence="2">Peptide deformylase</fullName>
        <shortName evidence="2">PDF</shortName>
        <ecNumber evidence="2">3.5.1.88</ecNumber>
    </recommendedName>
    <alternativeName>
        <fullName evidence="2">Polypeptide deformylase</fullName>
    </alternativeName>
</protein>
<proteinExistence type="inferred from homology"/>
<dbReference type="SMART" id="SM00530">
    <property type="entry name" value="HTH_XRE"/>
    <property type="match status" value="1"/>
</dbReference>
<dbReference type="Pfam" id="PF13560">
    <property type="entry name" value="HTH_31"/>
    <property type="match status" value="1"/>
</dbReference>
<dbReference type="SUPFAM" id="SSF56420">
    <property type="entry name" value="Peptide deformylase"/>
    <property type="match status" value="1"/>
</dbReference>
<comment type="caution">
    <text evidence="4">The sequence shown here is derived from an EMBL/GenBank/DDBJ whole genome shotgun (WGS) entry which is preliminary data.</text>
</comment>
<comment type="cofactor">
    <cofactor evidence="2">
        <name>Fe(2+)</name>
        <dbReference type="ChEBI" id="CHEBI:29033"/>
    </cofactor>
    <text evidence="2">Binds 1 Fe(2+) ion.</text>
</comment>
<reference evidence="5" key="1">
    <citation type="journal article" date="2019" name="Int. J. Syst. Evol. Microbiol.">
        <title>The Global Catalogue of Microorganisms (GCM) 10K type strain sequencing project: providing services to taxonomists for standard genome sequencing and annotation.</title>
        <authorList>
            <consortium name="The Broad Institute Genomics Platform"/>
            <consortium name="The Broad Institute Genome Sequencing Center for Infectious Disease"/>
            <person name="Wu L."/>
            <person name="Ma J."/>
        </authorList>
    </citation>
    <scope>NUCLEOTIDE SEQUENCE [LARGE SCALE GENOMIC DNA]</scope>
    <source>
        <strain evidence="5">CGMCC 4.7645</strain>
    </source>
</reference>
<dbReference type="EMBL" id="JBHUKR010000009">
    <property type="protein sequence ID" value="MFD2418602.1"/>
    <property type="molecule type" value="Genomic_DNA"/>
</dbReference>
<dbReference type="SUPFAM" id="SSF47413">
    <property type="entry name" value="lambda repressor-like DNA-binding domains"/>
    <property type="match status" value="1"/>
</dbReference>
<keyword evidence="2" id="KW-0479">Metal-binding</keyword>
<dbReference type="HAMAP" id="MF_00163">
    <property type="entry name" value="Pep_deformylase"/>
    <property type="match status" value="1"/>
</dbReference>
<dbReference type="Gene3D" id="1.10.260.40">
    <property type="entry name" value="lambda repressor-like DNA-binding domains"/>
    <property type="match status" value="1"/>
</dbReference>
<keyword evidence="2" id="KW-0648">Protein biosynthesis</keyword>
<feature type="domain" description="HTH cro/C1-type" evidence="3">
    <location>
        <begin position="24"/>
        <end position="64"/>
    </location>
</feature>
<dbReference type="CDD" id="cd00093">
    <property type="entry name" value="HTH_XRE"/>
    <property type="match status" value="1"/>
</dbReference>
<dbReference type="PANTHER" id="PTHR10458">
    <property type="entry name" value="PEPTIDE DEFORMYLASE"/>
    <property type="match status" value="1"/>
</dbReference>
<feature type="active site" evidence="2">
    <location>
        <position position="470"/>
    </location>
</feature>
<comment type="catalytic activity">
    <reaction evidence="2">
        <text>N-terminal N-formyl-L-methionyl-[peptide] + H2O = N-terminal L-methionyl-[peptide] + formate</text>
        <dbReference type="Rhea" id="RHEA:24420"/>
        <dbReference type="Rhea" id="RHEA-COMP:10639"/>
        <dbReference type="Rhea" id="RHEA-COMP:10640"/>
        <dbReference type="ChEBI" id="CHEBI:15377"/>
        <dbReference type="ChEBI" id="CHEBI:15740"/>
        <dbReference type="ChEBI" id="CHEBI:49298"/>
        <dbReference type="ChEBI" id="CHEBI:64731"/>
        <dbReference type="EC" id="3.5.1.88"/>
    </reaction>
</comment>
<dbReference type="Pfam" id="PF01327">
    <property type="entry name" value="Pep_deformylase"/>
    <property type="match status" value="1"/>
</dbReference>